<dbReference type="Pfam" id="PF22785">
    <property type="entry name" value="Tc-R-P"/>
    <property type="match status" value="1"/>
</dbReference>
<name>A0ABT5QPZ2_9GAMM</name>
<dbReference type="InterPro" id="IPR000387">
    <property type="entry name" value="Tyr_Pase_dom"/>
</dbReference>
<dbReference type="EMBL" id="JAJUBB010000015">
    <property type="protein sequence ID" value="MDD1783054.1"/>
    <property type="molecule type" value="Genomic_DNA"/>
</dbReference>
<evidence type="ECO:0000313" key="3">
    <source>
        <dbReference type="Proteomes" id="UP001149821"/>
    </source>
</evidence>
<dbReference type="InterPro" id="IPR050561">
    <property type="entry name" value="PTP"/>
</dbReference>
<dbReference type="PANTHER" id="PTHR23339">
    <property type="entry name" value="TYROSINE SPECIFIC PROTEIN PHOSPHATASE AND DUAL SPECIFICITY PROTEIN PHOSPHATASE"/>
    <property type="match status" value="1"/>
</dbReference>
<dbReference type="PROSITE" id="PS00383">
    <property type="entry name" value="TYR_PHOSPHATASE_1"/>
    <property type="match status" value="1"/>
</dbReference>
<dbReference type="Proteomes" id="UP001149821">
    <property type="component" value="Unassembled WGS sequence"/>
</dbReference>
<dbReference type="InterPro" id="IPR016130">
    <property type="entry name" value="Tyr_Pase_AS"/>
</dbReference>
<evidence type="ECO:0000259" key="1">
    <source>
        <dbReference type="PROSITE" id="PS50056"/>
    </source>
</evidence>
<dbReference type="SUPFAM" id="SSF52799">
    <property type="entry name" value="(Phosphotyrosine protein) phosphatases II"/>
    <property type="match status" value="1"/>
</dbReference>
<dbReference type="RefSeq" id="WP_274143683.1">
    <property type="nucleotide sequence ID" value="NZ_JAJUBB010000015.1"/>
</dbReference>
<dbReference type="InterPro" id="IPR029021">
    <property type="entry name" value="Prot-tyrosine_phosphatase-like"/>
</dbReference>
<organism evidence="2 3">
    <name type="scientific">Enterovibrio qingdaonensis</name>
    <dbReference type="NCBI Taxonomy" id="2899818"/>
    <lineage>
        <taxon>Bacteria</taxon>
        <taxon>Pseudomonadati</taxon>
        <taxon>Pseudomonadota</taxon>
        <taxon>Gammaproteobacteria</taxon>
        <taxon>Vibrionales</taxon>
        <taxon>Vibrionaceae</taxon>
        <taxon>Enterovibrio</taxon>
    </lineage>
</organism>
<dbReference type="PROSITE" id="PS50056">
    <property type="entry name" value="TYR_PHOSPHATASE_2"/>
    <property type="match status" value="1"/>
</dbReference>
<proteinExistence type="predicted"/>
<keyword evidence="2" id="KW-0649">Protein kinase inhibitor</keyword>
<dbReference type="Gene3D" id="3.90.190.10">
    <property type="entry name" value="Protein tyrosine phosphatase superfamily"/>
    <property type="match status" value="1"/>
</dbReference>
<accession>A0ABT5QPZ2</accession>
<evidence type="ECO:0000313" key="2">
    <source>
        <dbReference type="EMBL" id="MDD1783054.1"/>
    </source>
</evidence>
<feature type="domain" description="Tyrosine specific protein phosphatases" evidence="1">
    <location>
        <begin position="85"/>
        <end position="156"/>
    </location>
</feature>
<dbReference type="CDD" id="cd14505">
    <property type="entry name" value="CDKN3-like"/>
    <property type="match status" value="1"/>
</dbReference>
<comment type="caution">
    <text evidence="2">The sequence shown here is derived from an EMBL/GenBank/DDBJ whole genome shotgun (WGS) entry which is preliminary data.</text>
</comment>
<keyword evidence="3" id="KW-1185">Reference proteome</keyword>
<reference evidence="2" key="1">
    <citation type="submission" date="2021-12" db="EMBL/GenBank/DDBJ databases">
        <title>Enterovibrio ZSDZ35 sp. nov. and Enterovibrio ZSDZ42 sp. nov., isolated from coastal seawater in Qingdao.</title>
        <authorList>
            <person name="Zhang P."/>
        </authorList>
    </citation>
    <scope>NUCLEOTIDE SEQUENCE</scope>
    <source>
        <strain evidence="2">ZSDZ35</strain>
    </source>
</reference>
<protein>
    <submittedName>
        <fullName evidence="2">Cyclin-dependent kinase inhibitor 3 family protein</fullName>
    </submittedName>
</protein>
<sequence>MTHPTWELPLENTSGLVLTPCPGTKDVTLSDSIAQLKEQGVTVVVTALNQEEMDSKGVGSLADEVKNAGLAWFHAPIEDDCAPEDAFQTGWKEISPSVHLALENGEKVALHCMGGSGRTGLLAAHILLEKSWALSDIVTQVQALRPGAFTKEVQVQYINQFANK</sequence>
<gene>
    <name evidence="2" type="ORF">LRP49_17950</name>
</gene>
<dbReference type="GO" id="GO:0004860">
    <property type="term" value="F:protein kinase inhibitor activity"/>
    <property type="evidence" value="ECO:0007669"/>
    <property type="project" value="UniProtKB-KW"/>
</dbReference>